<dbReference type="PROSITE" id="PS51819">
    <property type="entry name" value="VOC"/>
    <property type="match status" value="1"/>
</dbReference>
<dbReference type="PROSITE" id="PS00934">
    <property type="entry name" value="GLYOXALASE_I_1"/>
    <property type="match status" value="1"/>
</dbReference>
<dbReference type="GO" id="GO:0004462">
    <property type="term" value="F:lactoylglutathione lyase activity"/>
    <property type="evidence" value="ECO:0007669"/>
    <property type="project" value="InterPro"/>
</dbReference>
<sequence length="241" mass="26411">MDTDEISIGRFGRLCGLSVHTLRHYDDVGLLTPARVDPATGYRYYRPDQLERARHIRSLRWTDLSVEDTRTVLDDPSRTDAVLAAHRERLERDRARLSASLGDTERFAGDGVAASSPPAGARPVQVKLLVADVDAAAAFYCDAFGFELEVTQRTADADFSGFVFGRYGESDFFLVHLQTADYPGAAGPATIGMLVDDLDVAHRRALDAGATQVLGPHDTEGMPRSSAVRDPDENVVWLYQG</sequence>
<dbReference type="SUPFAM" id="SSF46955">
    <property type="entry name" value="Putative DNA-binding domain"/>
    <property type="match status" value="1"/>
</dbReference>
<dbReference type="InterPro" id="IPR047057">
    <property type="entry name" value="MerR_fam"/>
</dbReference>
<proteinExistence type="predicted"/>
<dbReference type="PANTHER" id="PTHR30204:SF97">
    <property type="entry name" value="MERR FAMILY REGULATORY PROTEIN"/>
    <property type="match status" value="1"/>
</dbReference>
<dbReference type="GO" id="GO:0003700">
    <property type="term" value="F:DNA-binding transcription factor activity"/>
    <property type="evidence" value="ECO:0007669"/>
    <property type="project" value="InterPro"/>
</dbReference>
<dbReference type="InterPro" id="IPR009061">
    <property type="entry name" value="DNA-bd_dom_put_sf"/>
</dbReference>
<evidence type="ECO:0000259" key="4">
    <source>
        <dbReference type="PROSITE" id="PS51819"/>
    </source>
</evidence>
<dbReference type="PROSITE" id="PS50937">
    <property type="entry name" value="HTH_MERR_2"/>
    <property type="match status" value="1"/>
</dbReference>
<reference evidence="5 6" key="1">
    <citation type="submission" date="2019-07" db="EMBL/GenBank/DDBJ databases">
        <title>Whole genome shotgun sequence of Cellulomonas xylanilytica NBRC 101102.</title>
        <authorList>
            <person name="Hosoyama A."/>
            <person name="Uohara A."/>
            <person name="Ohji S."/>
            <person name="Ichikawa N."/>
        </authorList>
    </citation>
    <scope>NUCLEOTIDE SEQUENCE [LARGE SCALE GENOMIC DNA]</scope>
    <source>
        <strain evidence="5 6">NBRC 101102</strain>
    </source>
</reference>
<evidence type="ECO:0000256" key="1">
    <source>
        <dbReference type="ARBA" id="ARBA00022723"/>
    </source>
</evidence>
<accession>A0A510V1Q9</accession>
<name>A0A510V1Q9_9CELL</name>
<dbReference type="Pfam" id="PF13411">
    <property type="entry name" value="MerR_1"/>
    <property type="match status" value="1"/>
</dbReference>
<dbReference type="PANTHER" id="PTHR30204">
    <property type="entry name" value="REDOX-CYCLING DRUG-SENSING TRANSCRIPTIONAL ACTIVATOR SOXR"/>
    <property type="match status" value="1"/>
</dbReference>
<dbReference type="InterPro" id="IPR000551">
    <property type="entry name" value="MerR-type_HTH_dom"/>
</dbReference>
<dbReference type="Gene3D" id="1.10.1660.10">
    <property type="match status" value="1"/>
</dbReference>
<dbReference type="GO" id="GO:0003677">
    <property type="term" value="F:DNA binding"/>
    <property type="evidence" value="ECO:0007669"/>
    <property type="project" value="UniProtKB-KW"/>
</dbReference>
<dbReference type="Gene3D" id="3.10.180.10">
    <property type="entry name" value="2,3-Dihydroxybiphenyl 1,2-Dioxygenase, domain 1"/>
    <property type="match status" value="1"/>
</dbReference>
<gene>
    <name evidence="5" type="ORF">CXY01_13530</name>
</gene>
<dbReference type="RefSeq" id="WP_186813315.1">
    <property type="nucleotide sequence ID" value="NZ_BJUB01000003.1"/>
</dbReference>
<dbReference type="InterPro" id="IPR029068">
    <property type="entry name" value="Glyas_Bleomycin-R_OHBP_Dase"/>
</dbReference>
<dbReference type="AlphaFoldDB" id="A0A510V1Q9"/>
<dbReference type="InterPro" id="IPR037523">
    <property type="entry name" value="VOC_core"/>
</dbReference>
<dbReference type="CDD" id="cd01107">
    <property type="entry name" value="HTH_BmrR"/>
    <property type="match status" value="1"/>
</dbReference>
<dbReference type="GO" id="GO:0046872">
    <property type="term" value="F:metal ion binding"/>
    <property type="evidence" value="ECO:0007669"/>
    <property type="project" value="UniProtKB-KW"/>
</dbReference>
<dbReference type="Proteomes" id="UP000321118">
    <property type="component" value="Unassembled WGS sequence"/>
</dbReference>
<evidence type="ECO:0000259" key="3">
    <source>
        <dbReference type="PROSITE" id="PS50937"/>
    </source>
</evidence>
<dbReference type="SUPFAM" id="SSF54593">
    <property type="entry name" value="Glyoxalase/Bleomycin resistance protein/Dihydroxybiphenyl dioxygenase"/>
    <property type="match status" value="1"/>
</dbReference>
<evidence type="ECO:0008006" key="7">
    <source>
        <dbReference type="Google" id="ProtNLM"/>
    </source>
</evidence>
<keyword evidence="6" id="KW-1185">Reference proteome</keyword>
<dbReference type="SMART" id="SM00422">
    <property type="entry name" value="HTH_MERR"/>
    <property type="match status" value="1"/>
</dbReference>
<keyword evidence="1" id="KW-0479">Metal-binding</keyword>
<feature type="domain" description="VOC" evidence="4">
    <location>
        <begin position="122"/>
        <end position="241"/>
    </location>
</feature>
<protein>
    <recommendedName>
        <fullName evidence="7">MerR family transcriptional regulator</fullName>
    </recommendedName>
</protein>
<organism evidence="5 6">
    <name type="scientific">Cellulomonas xylanilytica</name>
    <dbReference type="NCBI Taxonomy" id="233583"/>
    <lineage>
        <taxon>Bacteria</taxon>
        <taxon>Bacillati</taxon>
        <taxon>Actinomycetota</taxon>
        <taxon>Actinomycetes</taxon>
        <taxon>Micrococcales</taxon>
        <taxon>Cellulomonadaceae</taxon>
        <taxon>Cellulomonas</taxon>
    </lineage>
</organism>
<evidence type="ECO:0000313" key="5">
    <source>
        <dbReference type="EMBL" id="GEK20833.1"/>
    </source>
</evidence>
<feature type="domain" description="HTH merR-type" evidence="3">
    <location>
        <begin position="5"/>
        <end position="75"/>
    </location>
</feature>
<comment type="caution">
    <text evidence="5">The sequence shown here is derived from an EMBL/GenBank/DDBJ whole genome shotgun (WGS) entry which is preliminary data.</text>
</comment>
<evidence type="ECO:0000256" key="2">
    <source>
        <dbReference type="ARBA" id="ARBA00023125"/>
    </source>
</evidence>
<evidence type="ECO:0000313" key="6">
    <source>
        <dbReference type="Proteomes" id="UP000321118"/>
    </source>
</evidence>
<dbReference type="Pfam" id="PF00903">
    <property type="entry name" value="Glyoxalase"/>
    <property type="match status" value="1"/>
</dbReference>
<dbReference type="InterPro" id="IPR004360">
    <property type="entry name" value="Glyas_Fos-R_dOase_dom"/>
</dbReference>
<keyword evidence="2" id="KW-0238">DNA-binding</keyword>
<dbReference type="EMBL" id="BJUB01000003">
    <property type="protein sequence ID" value="GEK20833.1"/>
    <property type="molecule type" value="Genomic_DNA"/>
</dbReference>
<dbReference type="InterPro" id="IPR018146">
    <property type="entry name" value="Glyoxalase_1_CS"/>
</dbReference>